<proteinExistence type="predicted"/>
<organism evidence="1 2">
    <name type="scientific">Methanococcoides alaskense</name>
    <dbReference type="NCBI Taxonomy" id="325778"/>
    <lineage>
        <taxon>Archaea</taxon>
        <taxon>Methanobacteriati</taxon>
        <taxon>Methanobacteriota</taxon>
        <taxon>Stenosarchaea group</taxon>
        <taxon>Methanomicrobia</taxon>
        <taxon>Methanosarcinales</taxon>
        <taxon>Methanosarcinaceae</taxon>
        <taxon>Methanococcoides</taxon>
    </lineage>
</organism>
<name>A0AA90Z896_9EURY</name>
<evidence type="ECO:0000313" key="1">
    <source>
        <dbReference type="EMBL" id="MDR6222889.1"/>
    </source>
</evidence>
<evidence type="ECO:0000313" key="2">
    <source>
        <dbReference type="Proteomes" id="UP001185015"/>
    </source>
</evidence>
<dbReference type="AlphaFoldDB" id="A0AA90Z896"/>
<dbReference type="RefSeq" id="WP_270096802.1">
    <property type="nucleotide sequence ID" value="NZ_JAQFFK010000005.1"/>
</dbReference>
<keyword evidence="2" id="KW-1185">Reference proteome</keyword>
<accession>A0AA90Z896</accession>
<protein>
    <submittedName>
        <fullName evidence="1">Metal-responsive CopG/Arc/MetJ family transcriptional regulator</fullName>
    </submittedName>
</protein>
<sequence length="55" mass="6698">MKKKIVISVDHDVLVDFDNAIEKRMIPRSRYLNKLMKEEIKKLENKNYYVSRNDK</sequence>
<dbReference type="Proteomes" id="UP001185015">
    <property type="component" value="Unassembled WGS sequence"/>
</dbReference>
<reference evidence="1 2" key="1">
    <citation type="submission" date="2023-07" db="EMBL/GenBank/DDBJ databases">
        <title>Genomic Encyclopedia of Type Strains, Phase IV (KMG-IV): sequencing the most valuable type-strain genomes for metagenomic binning, comparative biology and taxonomic classification.</title>
        <authorList>
            <person name="Goeker M."/>
        </authorList>
    </citation>
    <scope>NUCLEOTIDE SEQUENCE [LARGE SCALE GENOMIC DNA]</scope>
    <source>
        <strain evidence="1 2">DSM 17273</strain>
    </source>
</reference>
<dbReference type="EMBL" id="JAVDQI010000004">
    <property type="protein sequence ID" value="MDR6222889.1"/>
    <property type="molecule type" value="Genomic_DNA"/>
</dbReference>
<gene>
    <name evidence="1" type="ORF">J2750_001349</name>
</gene>
<comment type="caution">
    <text evidence="1">The sequence shown here is derived from an EMBL/GenBank/DDBJ whole genome shotgun (WGS) entry which is preliminary data.</text>
</comment>